<dbReference type="InterPro" id="IPR009009">
    <property type="entry name" value="RlpA-like_DPBB"/>
</dbReference>
<dbReference type="GO" id="GO:0005576">
    <property type="term" value="C:extracellular region"/>
    <property type="evidence" value="ECO:0007669"/>
    <property type="project" value="UniProtKB-SubCell"/>
</dbReference>
<dbReference type="SUPFAM" id="SSF50685">
    <property type="entry name" value="Barwin-like endoglucanases"/>
    <property type="match status" value="1"/>
</dbReference>
<keyword evidence="4" id="KW-0732">Signal</keyword>
<dbReference type="InterPro" id="IPR007117">
    <property type="entry name" value="Expansin_CBD"/>
</dbReference>
<dbReference type="InterPro" id="IPR007118">
    <property type="entry name" value="Expan_Lol_pI"/>
</dbReference>
<dbReference type="OrthoDB" id="406505at2759"/>
<dbReference type="SUPFAM" id="SSF49590">
    <property type="entry name" value="PHL pollen allergen"/>
    <property type="match status" value="1"/>
</dbReference>
<feature type="domain" description="Expansin-like EG45" evidence="5">
    <location>
        <begin position="64"/>
        <end position="172"/>
    </location>
</feature>
<sequence length="273" mass="29305">MAPALLQASSFRFSFALLAFFSLSNYCSCFNPKLYNFTESKDASSWSVAGATWYGSPDGYGTDGGACGYGSVVGTGPFNSMVSAGGPSLYKSGEGCGTCFEVKCTSNAACSGNPVTVTIIDECPGCVSESFHFDLSGLAFGGMAENSQADQLRNAGQLEVQFRRVQCNYQGYRVNFRVDSGSNDNYFAVVIIFENGDGDLSEVYLQQAQNPNEWLPMQRSWGAVWKLDSGGTALRGPFTLSLKSLQSGQKLVAQNVIPAEWQPGATYESDVNF</sequence>
<dbReference type="Gene3D" id="2.40.40.10">
    <property type="entry name" value="RlpA-like domain"/>
    <property type="match status" value="1"/>
</dbReference>
<dbReference type="PRINTS" id="PR00829">
    <property type="entry name" value="LOLP1ALLERGN"/>
</dbReference>
<protein>
    <submittedName>
        <fullName evidence="7">Uncharacterized protein</fullName>
    </submittedName>
</protein>
<dbReference type="InterPro" id="IPR036749">
    <property type="entry name" value="Expansin_CBD_sf"/>
</dbReference>
<dbReference type="InterPro" id="IPR036908">
    <property type="entry name" value="RlpA-like_sf"/>
</dbReference>
<keyword evidence="2" id="KW-0964">Secreted</keyword>
<dbReference type="Pfam" id="PF01357">
    <property type="entry name" value="Expansin_C"/>
    <property type="match status" value="1"/>
</dbReference>
<dbReference type="PANTHER" id="PTHR31692:SF56">
    <property type="entry name" value="EXPANSIN-B2-RELATED"/>
    <property type="match status" value="1"/>
</dbReference>
<dbReference type="PANTHER" id="PTHR31692">
    <property type="entry name" value="EXPANSIN-B3"/>
    <property type="match status" value="1"/>
</dbReference>
<feature type="chain" id="PRO_5040478390" evidence="4">
    <location>
        <begin position="30"/>
        <end position="273"/>
    </location>
</feature>
<evidence type="ECO:0000313" key="7">
    <source>
        <dbReference type="EMBL" id="KAJ4954868.1"/>
    </source>
</evidence>
<feature type="domain" description="Expansin-like CBD" evidence="6">
    <location>
        <begin position="185"/>
        <end position="269"/>
    </location>
</feature>
<evidence type="ECO:0000259" key="6">
    <source>
        <dbReference type="PROSITE" id="PS50843"/>
    </source>
</evidence>
<evidence type="ECO:0000259" key="5">
    <source>
        <dbReference type="PROSITE" id="PS50842"/>
    </source>
</evidence>
<dbReference type="InterPro" id="IPR005795">
    <property type="entry name" value="LolPI"/>
</dbReference>
<dbReference type="PRINTS" id="PR01225">
    <property type="entry name" value="EXPANSNFAMLY"/>
</dbReference>
<dbReference type="Pfam" id="PF03330">
    <property type="entry name" value="DPBB_1"/>
    <property type="match status" value="1"/>
</dbReference>
<dbReference type="EMBL" id="JAMYWD010000011">
    <property type="protein sequence ID" value="KAJ4954868.1"/>
    <property type="molecule type" value="Genomic_DNA"/>
</dbReference>
<dbReference type="SMART" id="SM00837">
    <property type="entry name" value="DPBB_1"/>
    <property type="match status" value="1"/>
</dbReference>
<keyword evidence="8" id="KW-1185">Reference proteome</keyword>
<evidence type="ECO:0000256" key="3">
    <source>
        <dbReference type="RuleBase" id="RU003460"/>
    </source>
</evidence>
<accession>A0A9Q0GW22</accession>
<name>A0A9Q0GW22_9MAGN</name>
<comment type="subcellular location">
    <subcellularLocation>
        <location evidence="1">Secreted</location>
    </subcellularLocation>
</comment>
<reference evidence="7" key="1">
    <citation type="journal article" date="2023" name="Plant J.">
        <title>The genome of the king protea, Protea cynaroides.</title>
        <authorList>
            <person name="Chang J."/>
            <person name="Duong T.A."/>
            <person name="Schoeman C."/>
            <person name="Ma X."/>
            <person name="Roodt D."/>
            <person name="Barker N."/>
            <person name="Li Z."/>
            <person name="Van de Peer Y."/>
            <person name="Mizrachi E."/>
        </authorList>
    </citation>
    <scope>NUCLEOTIDE SEQUENCE</scope>
    <source>
        <tissue evidence="7">Young leaves</tissue>
    </source>
</reference>
<dbReference type="Gene3D" id="2.60.40.760">
    <property type="entry name" value="Expansin, cellulose-binding-like domain"/>
    <property type="match status" value="1"/>
</dbReference>
<comment type="similarity">
    <text evidence="3">Belongs to the expansin family.</text>
</comment>
<dbReference type="Proteomes" id="UP001141806">
    <property type="component" value="Unassembled WGS sequence"/>
</dbReference>
<dbReference type="CDD" id="cd22275">
    <property type="entry name" value="DPBB_EXPB_N"/>
    <property type="match status" value="1"/>
</dbReference>
<dbReference type="AlphaFoldDB" id="A0A9Q0GW22"/>
<comment type="caution">
    <text evidence="7">The sequence shown here is derived from an EMBL/GenBank/DDBJ whole genome shotgun (WGS) entry which is preliminary data.</text>
</comment>
<evidence type="ECO:0000256" key="4">
    <source>
        <dbReference type="SAM" id="SignalP"/>
    </source>
</evidence>
<evidence type="ECO:0000256" key="2">
    <source>
        <dbReference type="ARBA" id="ARBA00022525"/>
    </source>
</evidence>
<gene>
    <name evidence="7" type="ORF">NE237_011651</name>
</gene>
<dbReference type="InterPro" id="IPR007112">
    <property type="entry name" value="Expansin/allergen_DPBB_dom"/>
</dbReference>
<evidence type="ECO:0000256" key="1">
    <source>
        <dbReference type="ARBA" id="ARBA00004613"/>
    </source>
</evidence>
<dbReference type="PROSITE" id="PS50842">
    <property type="entry name" value="EXPANSIN_EG45"/>
    <property type="match status" value="1"/>
</dbReference>
<proteinExistence type="inferred from homology"/>
<organism evidence="7 8">
    <name type="scientific">Protea cynaroides</name>
    <dbReference type="NCBI Taxonomy" id="273540"/>
    <lineage>
        <taxon>Eukaryota</taxon>
        <taxon>Viridiplantae</taxon>
        <taxon>Streptophyta</taxon>
        <taxon>Embryophyta</taxon>
        <taxon>Tracheophyta</taxon>
        <taxon>Spermatophyta</taxon>
        <taxon>Magnoliopsida</taxon>
        <taxon>Proteales</taxon>
        <taxon>Proteaceae</taxon>
        <taxon>Protea</taxon>
    </lineage>
</organism>
<evidence type="ECO:0000313" key="8">
    <source>
        <dbReference type="Proteomes" id="UP001141806"/>
    </source>
</evidence>
<feature type="signal peptide" evidence="4">
    <location>
        <begin position="1"/>
        <end position="29"/>
    </location>
</feature>
<dbReference type="PROSITE" id="PS50843">
    <property type="entry name" value="EXPANSIN_CBD"/>
    <property type="match status" value="1"/>
</dbReference>